<dbReference type="SUPFAM" id="SSF63411">
    <property type="entry name" value="LuxS/MPP-like metallohydrolase"/>
    <property type="match status" value="1"/>
</dbReference>
<comment type="caution">
    <text evidence="2">The sequence shown here is derived from an EMBL/GenBank/DDBJ whole genome shotgun (WGS) entry which is preliminary data.</text>
</comment>
<evidence type="ECO:0000313" key="2">
    <source>
        <dbReference type="EMBL" id="KAF4965838.1"/>
    </source>
</evidence>
<dbReference type="Proteomes" id="UP000622797">
    <property type="component" value="Unassembled WGS sequence"/>
</dbReference>
<sequence length="68" mass="7667">MTPAKFTVAASSEMQGPLPREWLLGGRGRLREFAPDQIKEALSTIRPDNFNMVIVSQSHPENLDQKEE</sequence>
<feature type="domain" description="Peptidase M16 middle/third" evidence="1">
    <location>
        <begin position="3"/>
        <end position="67"/>
    </location>
</feature>
<gene>
    <name evidence="2" type="ORF">FSARC_6402</name>
</gene>
<evidence type="ECO:0000259" key="1">
    <source>
        <dbReference type="Pfam" id="PF16187"/>
    </source>
</evidence>
<proteinExistence type="predicted"/>
<dbReference type="GO" id="GO:0046872">
    <property type="term" value="F:metal ion binding"/>
    <property type="evidence" value="ECO:0007669"/>
    <property type="project" value="InterPro"/>
</dbReference>
<organism evidence="2 3">
    <name type="scientific">Fusarium sarcochroum</name>
    <dbReference type="NCBI Taxonomy" id="1208366"/>
    <lineage>
        <taxon>Eukaryota</taxon>
        <taxon>Fungi</taxon>
        <taxon>Dikarya</taxon>
        <taxon>Ascomycota</taxon>
        <taxon>Pezizomycotina</taxon>
        <taxon>Sordariomycetes</taxon>
        <taxon>Hypocreomycetidae</taxon>
        <taxon>Hypocreales</taxon>
        <taxon>Nectriaceae</taxon>
        <taxon>Fusarium</taxon>
        <taxon>Fusarium lateritium species complex</taxon>
    </lineage>
</organism>
<name>A0A8H4X8E7_9HYPO</name>
<evidence type="ECO:0000313" key="3">
    <source>
        <dbReference type="Proteomes" id="UP000622797"/>
    </source>
</evidence>
<reference evidence="2" key="1">
    <citation type="journal article" date="2020" name="BMC Genomics">
        <title>Correction to: Identification and distribution of gene clusters required for synthesis of sphingolipid metabolism inhibitors in diverse species of the filamentous fungus Fusarium.</title>
        <authorList>
            <person name="Kim H.S."/>
            <person name="Lohmar J.M."/>
            <person name="Busman M."/>
            <person name="Brown D.W."/>
            <person name="Naumann T.A."/>
            <person name="Divon H.H."/>
            <person name="Lysoe E."/>
            <person name="Uhlig S."/>
            <person name="Proctor R.H."/>
        </authorList>
    </citation>
    <scope>NUCLEOTIDE SEQUENCE</scope>
    <source>
        <strain evidence="2">NRRL 20472</strain>
    </source>
</reference>
<protein>
    <recommendedName>
        <fullName evidence="1">Peptidase M16 middle/third domain-containing protein</fullName>
    </recommendedName>
</protein>
<accession>A0A8H4X8E7</accession>
<dbReference type="InterPro" id="IPR032632">
    <property type="entry name" value="Peptidase_M16_M"/>
</dbReference>
<reference evidence="2" key="2">
    <citation type="submission" date="2020-05" db="EMBL/GenBank/DDBJ databases">
        <authorList>
            <person name="Kim H.-S."/>
            <person name="Proctor R.H."/>
            <person name="Brown D.W."/>
        </authorList>
    </citation>
    <scope>NUCLEOTIDE SEQUENCE</scope>
    <source>
        <strain evidence="2">NRRL 20472</strain>
    </source>
</reference>
<dbReference type="Pfam" id="PF16187">
    <property type="entry name" value="Peptidase_M16_M"/>
    <property type="match status" value="1"/>
</dbReference>
<dbReference type="InterPro" id="IPR011249">
    <property type="entry name" value="Metalloenz_LuxS/M16"/>
</dbReference>
<dbReference type="EMBL" id="JABEXW010000324">
    <property type="protein sequence ID" value="KAF4965838.1"/>
    <property type="molecule type" value="Genomic_DNA"/>
</dbReference>
<keyword evidence="3" id="KW-1185">Reference proteome</keyword>
<dbReference type="AlphaFoldDB" id="A0A8H4X8E7"/>
<dbReference type="Gene3D" id="3.30.830.10">
    <property type="entry name" value="Metalloenzyme, LuxS/M16 peptidase-like"/>
    <property type="match status" value="1"/>
</dbReference>